<keyword evidence="3" id="KW-1185">Reference proteome</keyword>
<evidence type="ECO:0000313" key="2">
    <source>
        <dbReference type="EMBL" id="ALW86166.1"/>
    </source>
</evidence>
<evidence type="ECO:0000313" key="3">
    <source>
        <dbReference type="Proteomes" id="UP000059542"/>
    </source>
</evidence>
<dbReference type="Pfam" id="PF13380">
    <property type="entry name" value="CoA_binding_2"/>
    <property type="match status" value="1"/>
</dbReference>
<accession>A0A0U3SJ44</accession>
<dbReference type="STRING" id="1411621.AUC43_14340"/>
<feature type="domain" description="CoA-binding" evidence="1">
    <location>
        <begin position="5"/>
        <end position="116"/>
    </location>
</feature>
<dbReference type="RefSeq" id="WP_068195001.1">
    <property type="nucleotide sequence ID" value="NZ_CP013909.1"/>
</dbReference>
<protein>
    <submittedName>
        <fullName evidence="2">CoA-binding protein</fullName>
    </submittedName>
</protein>
<dbReference type="KEGG" id="hyg:AUC43_14340"/>
<evidence type="ECO:0000259" key="1">
    <source>
        <dbReference type="Pfam" id="PF13380"/>
    </source>
</evidence>
<dbReference type="Proteomes" id="UP000059542">
    <property type="component" value="Chromosome"/>
</dbReference>
<dbReference type="InterPro" id="IPR003781">
    <property type="entry name" value="CoA-bd"/>
</dbReference>
<dbReference type="InterPro" id="IPR036291">
    <property type="entry name" value="NAD(P)-bd_dom_sf"/>
</dbReference>
<reference evidence="2 3" key="1">
    <citation type="submission" date="2015-12" db="EMBL/GenBank/DDBJ databases">
        <authorList>
            <person name="Shamseldin A."/>
            <person name="Moawad H."/>
            <person name="Abd El-Rahim W.M."/>
            <person name="Sadowsky M.J."/>
        </authorList>
    </citation>
    <scope>NUCLEOTIDE SEQUENCE [LARGE SCALE GENOMIC DNA]</scope>
    <source>
        <strain evidence="2 3">DG5B</strain>
    </source>
</reference>
<sequence>MESNKKTLVLGASDNPARYSFRAVHMLKNHGHDVVPVGIRKGQVAGLDIHTDRPADGDIDTVTLYVGPQNQPAWYDYILDLQPKRILFNPGTENPELQRLARDRGIQTEEACTLVLLSIGQY</sequence>
<organism evidence="2 3">
    <name type="scientific">Hymenobacter sedentarius</name>
    <dbReference type="NCBI Taxonomy" id="1411621"/>
    <lineage>
        <taxon>Bacteria</taxon>
        <taxon>Pseudomonadati</taxon>
        <taxon>Bacteroidota</taxon>
        <taxon>Cytophagia</taxon>
        <taxon>Cytophagales</taxon>
        <taxon>Hymenobacteraceae</taxon>
        <taxon>Hymenobacter</taxon>
    </lineage>
</organism>
<proteinExistence type="predicted"/>
<dbReference type="AlphaFoldDB" id="A0A0U3SJ44"/>
<dbReference type="SUPFAM" id="SSF51735">
    <property type="entry name" value="NAD(P)-binding Rossmann-fold domains"/>
    <property type="match status" value="1"/>
</dbReference>
<dbReference type="EMBL" id="CP013909">
    <property type="protein sequence ID" value="ALW86166.1"/>
    <property type="molecule type" value="Genomic_DNA"/>
</dbReference>
<name>A0A0U3SJ44_9BACT</name>
<dbReference type="OrthoDB" id="708726at2"/>
<dbReference type="Gene3D" id="3.40.50.720">
    <property type="entry name" value="NAD(P)-binding Rossmann-like Domain"/>
    <property type="match status" value="1"/>
</dbReference>
<gene>
    <name evidence="2" type="ORF">AUC43_14340</name>
</gene>